<evidence type="ECO:0000256" key="1">
    <source>
        <dbReference type="ARBA" id="ARBA00022741"/>
    </source>
</evidence>
<organism evidence="4 5">
    <name type="scientific">Beta vulgaris subsp. vulgaris</name>
    <name type="common">Beet</name>
    <dbReference type="NCBI Taxonomy" id="3555"/>
    <lineage>
        <taxon>Eukaryota</taxon>
        <taxon>Viridiplantae</taxon>
        <taxon>Streptophyta</taxon>
        <taxon>Embryophyta</taxon>
        <taxon>Tracheophyta</taxon>
        <taxon>Spermatophyta</taxon>
        <taxon>Magnoliopsida</taxon>
        <taxon>eudicotyledons</taxon>
        <taxon>Gunneridae</taxon>
        <taxon>Pentapetalae</taxon>
        <taxon>Caryophyllales</taxon>
        <taxon>Chenopodiaceae</taxon>
        <taxon>Betoideae</taxon>
        <taxon>Beta</taxon>
    </lineage>
</organism>
<dbReference type="GO" id="GO:0005829">
    <property type="term" value="C:cytosol"/>
    <property type="evidence" value="ECO:0007669"/>
    <property type="project" value="TreeGrafter"/>
</dbReference>
<dbReference type="PANTHER" id="PTHR45639:SF4">
    <property type="entry name" value="HSC70CB, ISOFORM G"/>
    <property type="match status" value="1"/>
</dbReference>
<dbReference type="AlphaFoldDB" id="A0A0J8AZW6"/>
<name>A0A0J8AZW6_BETVV</name>
<dbReference type="InterPro" id="IPR029048">
    <property type="entry name" value="HSP70_C_sf"/>
</dbReference>
<feature type="compositionally biased region" description="Basic and acidic residues" evidence="3">
    <location>
        <begin position="143"/>
        <end position="163"/>
    </location>
</feature>
<proteinExistence type="predicted"/>
<dbReference type="GO" id="GO:0005524">
    <property type="term" value="F:ATP binding"/>
    <property type="evidence" value="ECO:0007669"/>
    <property type="project" value="UniProtKB-KW"/>
</dbReference>
<dbReference type="SUPFAM" id="SSF100934">
    <property type="entry name" value="Heat shock protein 70kD (HSP70), C-terminal subdomain"/>
    <property type="match status" value="1"/>
</dbReference>
<feature type="compositionally biased region" description="Basic and acidic residues" evidence="3">
    <location>
        <begin position="171"/>
        <end position="180"/>
    </location>
</feature>
<dbReference type="GO" id="GO:0005634">
    <property type="term" value="C:nucleus"/>
    <property type="evidence" value="ECO:0007669"/>
    <property type="project" value="TreeGrafter"/>
</dbReference>
<reference evidence="4 5" key="1">
    <citation type="journal article" date="2014" name="Nature">
        <title>The genome of the recently domesticated crop plant sugar beet (Beta vulgaris).</title>
        <authorList>
            <person name="Dohm J.C."/>
            <person name="Minoche A.E."/>
            <person name="Holtgrawe D."/>
            <person name="Capella-Gutierrez S."/>
            <person name="Zakrzewski F."/>
            <person name="Tafer H."/>
            <person name="Rupp O."/>
            <person name="Sorensen T.R."/>
            <person name="Stracke R."/>
            <person name="Reinhardt R."/>
            <person name="Goesmann A."/>
            <person name="Kraft T."/>
            <person name="Schulz B."/>
            <person name="Stadler P.F."/>
            <person name="Schmidt T."/>
            <person name="Gabaldon T."/>
            <person name="Lehrach H."/>
            <person name="Weisshaar B."/>
            <person name="Himmelbauer H."/>
        </authorList>
    </citation>
    <scope>NUCLEOTIDE SEQUENCE [LARGE SCALE GENOMIC DNA]</scope>
    <source>
        <tissue evidence="4">Taproot</tissue>
    </source>
</reference>
<feature type="region of interest" description="Disordered" evidence="3">
    <location>
        <begin position="126"/>
        <end position="192"/>
    </location>
</feature>
<dbReference type="GO" id="GO:0140662">
    <property type="term" value="F:ATP-dependent protein folding chaperone"/>
    <property type="evidence" value="ECO:0007669"/>
    <property type="project" value="InterPro"/>
</dbReference>
<keyword evidence="5" id="KW-1185">Reference proteome</keyword>
<accession>A0A0J8AZW6</accession>
<dbReference type="OrthoDB" id="434160at2759"/>
<evidence type="ECO:0000313" key="4">
    <source>
        <dbReference type="EMBL" id="KMS94266.1"/>
    </source>
</evidence>
<dbReference type="EMBL" id="KQ094774">
    <property type="protein sequence ID" value="KMS94266.1"/>
    <property type="molecule type" value="Genomic_DNA"/>
</dbReference>
<protein>
    <submittedName>
        <fullName evidence="4">Uncharacterized protein</fullName>
    </submittedName>
</protein>
<keyword evidence="2" id="KW-0067">ATP-binding</keyword>
<evidence type="ECO:0000256" key="2">
    <source>
        <dbReference type="ARBA" id="ARBA00022840"/>
    </source>
</evidence>
<gene>
    <name evidence="4" type="ORF">BVRB_023140</name>
</gene>
<dbReference type="PANTHER" id="PTHR45639">
    <property type="entry name" value="HSC70CB, ISOFORM G-RELATED"/>
    <property type="match status" value="1"/>
</dbReference>
<evidence type="ECO:0000313" key="5">
    <source>
        <dbReference type="Proteomes" id="UP000035740"/>
    </source>
</evidence>
<dbReference type="Proteomes" id="UP000035740">
    <property type="component" value="Unassembled WGS sequence"/>
</dbReference>
<dbReference type="InterPro" id="IPR013126">
    <property type="entry name" value="Hsp_70_fam"/>
</dbReference>
<keyword evidence="1" id="KW-0547">Nucleotide-binding</keyword>
<sequence length="192" mass="21609">LDQAENWLYSDESEGAQKSTFVEQLNKLKAVGDVAVRLQSEYEQREERIRSAASLINSYKEFAESQDEKFAHISSEKKVTVIAKCSELECWISDVTAKQDRLSKYEQPVFTVSELSAKCKELSQFVDPIMRTPKPKPAPAPEPTKDSEKKAGEGEPSEMRDEENAPVNEATIEKESESCKPVEQANESMNVD</sequence>
<dbReference type="Gramene" id="KMS94266">
    <property type="protein sequence ID" value="KMS94266"/>
    <property type="gene ID" value="BVRB_023140"/>
</dbReference>
<evidence type="ECO:0000256" key="3">
    <source>
        <dbReference type="SAM" id="MobiDB-lite"/>
    </source>
</evidence>
<feature type="non-terminal residue" evidence="4">
    <location>
        <position position="1"/>
    </location>
</feature>
<dbReference type="Gene3D" id="1.20.1270.10">
    <property type="match status" value="1"/>
</dbReference>